<proteinExistence type="inferred from homology"/>
<evidence type="ECO:0000256" key="1">
    <source>
        <dbReference type="ARBA" id="ARBA00001947"/>
    </source>
</evidence>
<feature type="chain" id="PRO_5007728970" description="Peptidase M28 domain-containing protein" evidence="3">
    <location>
        <begin position="20"/>
        <end position="463"/>
    </location>
</feature>
<comment type="similarity">
    <text evidence="2">Belongs to the peptidase M28 family. M28B subfamily.</text>
</comment>
<keyword evidence="6" id="KW-1185">Reference proteome</keyword>
<sequence>MFTFSVLIISIQLINPSLSKDYCAHLTSLLSTNRVDSQFKVSRIKRELLLPDTTSTSTSASFTTTTENVVPEESDNLISENFLEADVRSLRSNLVNHFSSPRNSFANETAKQIVRKFIIDKFVKLRLETWTHKFNATEMKFLNLPVIEGMNIIALLPGSSRATDQESLILIGAHYDTVLLSPGVNDNGSGVVALLEVARMLTAHQCHLKSTIIFAAFDLEEYGGLGSRHLVHEYLIPIHLSGKRSKFRGAFILDTLLNFDETPNSQDIPTDIERVIPFWGKDSPDNLKGDFVASFTRKSIDSRLSSTLAKHWKERKGLTPFNLVPVDIATLPSEMPNVKILSDHVNFLRSDHVMFWYHNSSMHKPTLKAVFLTDTGPFRGYMRKCYHETCDDLNLVTETNLKFLKLIVEVLTASIIDIGDGYCKVSSKGSTKSDVRQSSSLRAYPMRVNEITAKVIQLIKQLL</sequence>
<dbReference type="EMBL" id="CAEY01000468">
    <property type="status" value="NOT_ANNOTATED_CDS"/>
    <property type="molecule type" value="Genomic_DNA"/>
</dbReference>
<feature type="domain" description="Peptidase M28" evidence="4">
    <location>
        <begin position="151"/>
        <end position="256"/>
    </location>
</feature>
<dbReference type="Pfam" id="PF04389">
    <property type="entry name" value="Peptidase_M28"/>
    <property type="match status" value="1"/>
</dbReference>
<dbReference type="PANTHER" id="PTHR12147">
    <property type="entry name" value="METALLOPEPTIDASE M28 FAMILY MEMBER"/>
    <property type="match status" value="1"/>
</dbReference>
<reference evidence="6" key="1">
    <citation type="submission" date="2011-08" db="EMBL/GenBank/DDBJ databases">
        <authorList>
            <person name="Rombauts S."/>
        </authorList>
    </citation>
    <scope>NUCLEOTIDE SEQUENCE</scope>
    <source>
        <strain evidence="6">London</strain>
    </source>
</reference>
<evidence type="ECO:0000256" key="3">
    <source>
        <dbReference type="SAM" id="SignalP"/>
    </source>
</evidence>
<evidence type="ECO:0000313" key="5">
    <source>
        <dbReference type="EnsemblMetazoa" id="tetur01g11760.1"/>
    </source>
</evidence>
<reference evidence="5" key="2">
    <citation type="submission" date="2015-06" db="UniProtKB">
        <authorList>
            <consortium name="EnsemblMetazoa"/>
        </authorList>
    </citation>
    <scope>IDENTIFICATION</scope>
</reference>
<evidence type="ECO:0000313" key="6">
    <source>
        <dbReference type="Proteomes" id="UP000015104"/>
    </source>
</evidence>
<dbReference type="Proteomes" id="UP000015104">
    <property type="component" value="Unassembled WGS sequence"/>
</dbReference>
<dbReference type="InterPro" id="IPR007484">
    <property type="entry name" value="Peptidase_M28"/>
</dbReference>
<accession>T1JSU4</accession>
<comment type="cofactor">
    <cofactor evidence="1">
        <name>Zn(2+)</name>
        <dbReference type="ChEBI" id="CHEBI:29105"/>
    </cofactor>
</comment>
<dbReference type="SUPFAM" id="SSF53187">
    <property type="entry name" value="Zn-dependent exopeptidases"/>
    <property type="match status" value="1"/>
</dbReference>
<dbReference type="HOGENOM" id="CLU_1236449_0_0_1"/>
<dbReference type="Gene3D" id="3.40.630.10">
    <property type="entry name" value="Zn peptidases"/>
    <property type="match status" value="1"/>
</dbReference>
<evidence type="ECO:0000259" key="4">
    <source>
        <dbReference type="Pfam" id="PF04389"/>
    </source>
</evidence>
<dbReference type="GO" id="GO:0008235">
    <property type="term" value="F:metalloexopeptidase activity"/>
    <property type="evidence" value="ECO:0007669"/>
    <property type="project" value="InterPro"/>
</dbReference>
<dbReference type="STRING" id="32264.T1JSU4"/>
<protein>
    <recommendedName>
        <fullName evidence="4">Peptidase M28 domain-containing protein</fullName>
    </recommendedName>
</protein>
<dbReference type="AlphaFoldDB" id="T1JSU4"/>
<dbReference type="EnsemblMetazoa" id="tetur01g11760.1">
    <property type="protein sequence ID" value="tetur01g11760.1"/>
    <property type="gene ID" value="tetur01g11760"/>
</dbReference>
<dbReference type="eggNOG" id="KOG2194">
    <property type="taxonomic scope" value="Eukaryota"/>
</dbReference>
<evidence type="ECO:0000256" key="2">
    <source>
        <dbReference type="ARBA" id="ARBA00005634"/>
    </source>
</evidence>
<feature type="signal peptide" evidence="3">
    <location>
        <begin position="1"/>
        <end position="19"/>
    </location>
</feature>
<organism evidence="5 6">
    <name type="scientific">Tetranychus urticae</name>
    <name type="common">Two-spotted spider mite</name>
    <dbReference type="NCBI Taxonomy" id="32264"/>
    <lineage>
        <taxon>Eukaryota</taxon>
        <taxon>Metazoa</taxon>
        <taxon>Ecdysozoa</taxon>
        <taxon>Arthropoda</taxon>
        <taxon>Chelicerata</taxon>
        <taxon>Arachnida</taxon>
        <taxon>Acari</taxon>
        <taxon>Acariformes</taxon>
        <taxon>Trombidiformes</taxon>
        <taxon>Prostigmata</taxon>
        <taxon>Eleutherengona</taxon>
        <taxon>Raphignathae</taxon>
        <taxon>Tetranychoidea</taxon>
        <taxon>Tetranychidae</taxon>
        <taxon>Tetranychus</taxon>
    </lineage>
</organism>
<keyword evidence="3" id="KW-0732">Signal</keyword>
<name>T1JSU4_TETUR</name>
<dbReference type="GO" id="GO:0006508">
    <property type="term" value="P:proteolysis"/>
    <property type="evidence" value="ECO:0007669"/>
    <property type="project" value="InterPro"/>
</dbReference>
<dbReference type="PANTHER" id="PTHR12147:SF26">
    <property type="entry name" value="PEPTIDASE M28 DOMAIN-CONTAINING PROTEIN"/>
    <property type="match status" value="1"/>
</dbReference>
<dbReference type="InterPro" id="IPR045175">
    <property type="entry name" value="M28_fam"/>
</dbReference>